<dbReference type="EMBL" id="JBBKAI010000002">
    <property type="protein sequence ID" value="MEJ8660181.1"/>
    <property type="molecule type" value="Genomic_DNA"/>
</dbReference>
<keyword evidence="1" id="KW-0808">Transferase</keyword>
<organism evidence="1 2">
    <name type="scientific">Streptomyces pratisoli</name>
    <dbReference type="NCBI Taxonomy" id="3139917"/>
    <lineage>
        <taxon>Bacteria</taxon>
        <taxon>Bacillati</taxon>
        <taxon>Actinomycetota</taxon>
        <taxon>Actinomycetes</taxon>
        <taxon>Kitasatosporales</taxon>
        <taxon>Streptomycetaceae</taxon>
        <taxon>Streptomyces</taxon>
    </lineage>
</organism>
<comment type="caution">
    <text evidence="1">The sequence shown here is derived from an EMBL/GenBank/DDBJ whole genome shotgun (WGS) entry which is preliminary data.</text>
</comment>
<proteinExistence type="predicted"/>
<evidence type="ECO:0000313" key="2">
    <source>
        <dbReference type="Proteomes" id="UP001375539"/>
    </source>
</evidence>
<evidence type="ECO:0000313" key="1">
    <source>
        <dbReference type="EMBL" id="MEJ8660181.1"/>
    </source>
</evidence>
<sequence length="265" mass="28067">MPPADPSADSGTPSAPSADGSVEDTLELRLPDELVALFGQDQPLESPTPTAIEPHVSPPGGGLVANGPDHGAFTGEDLLDTLADWGAVATPIGSFQLVPVRIERDLSLISRWMNDPAVAAFWELAGPESVTEAHLGSQLTGDGRSIPCLGLLDGVAMSYFEIYRADLDPLARHYPARPHDTGIHLLIGGVADRGRGVGTTLLRAAADHVLDHRPHCARVIAEPDLRNTPSVSAFLSAGFRFSAEVDLPDKRAALMVRDRTLSKVL</sequence>
<gene>
    <name evidence="1" type="ORF">WKI58_27255</name>
</gene>
<dbReference type="EC" id="2.3.1.-" evidence="1"/>
<dbReference type="Proteomes" id="UP001375539">
    <property type="component" value="Unassembled WGS sequence"/>
</dbReference>
<accession>A0ACC6QPI7</accession>
<reference evidence="1" key="1">
    <citation type="submission" date="2024-03" db="EMBL/GenBank/DDBJ databases">
        <title>Novel Streptomyces species of biotechnological and ecological value are a feature of Machair soil.</title>
        <authorList>
            <person name="Prole J.R."/>
            <person name="Goodfellow M."/>
            <person name="Allenby N."/>
            <person name="Ward A.C."/>
        </authorList>
    </citation>
    <scope>NUCLEOTIDE SEQUENCE</scope>
    <source>
        <strain evidence="1">MS1.AVA.4</strain>
    </source>
</reference>
<keyword evidence="2" id="KW-1185">Reference proteome</keyword>
<name>A0ACC6QPI7_9ACTN</name>
<keyword evidence="1" id="KW-0012">Acyltransferase</keyword>
<protein>
    <submittedName>
        <fullName evidence="1">GNAT family N-acetyltransferase</fullName>
        <ecNumber evidence="1">2.3.1.-</ecNumber>
    </submittedName>
</protein>